<dbReference type="EnsemblFungi" id="FOXG_09216T0">
    <property type="protein sequence ID" value="FOXG_09216P0"/>
    <property type="gene ID" value="FOXG_09216"/>
</dbReference>
<evidence type="ECO:0000313" key="4">
    <source>
        <dbReference type="Proteomes" id="UP000002489"/>
    </source>
</evidence>
<sequence length="113" mass="12276">MDLPLQHKVHSSQTNPPGSNFAMASLSIVSWVIGIIVTLGFVIMFFKCLMNRRAPRPTAPRPSIPGPPIPAPPQGIEGDVELGTPNDRHDKTTKSSTVGDQPRVPPPPYCRRS</sequence>
<feature type="region of interest" description="Disordered" evidence="1">
    <location>
        <begin position="55"/>
        <end position="113"/>
    </location>
</feature>
<dbReference type="Proteomes" id="UP000002489">
    <property type="component" value="Unassembled WGS sequence"/>
</dbReference>
<keyword evidence="2" id="KW-0472">Membrane</keyword>
<organism evidence="3 4">
    <name type="scientific">Fusarium oxysporum (strain Fo5176)</name>
    <name type="common">Fusarium vascular wilt</name>
    <dbReference type="NCBI Taxonomy" id="660025"/>
    <lineage>
        <taxon>Eukaryota</taxon>
        <taxon>Fungi</taxon>
        <taxon>Dikarya</taxon>
        <taxon>Ascomycota</taxon>
        <taxon>Pezizomycotina</taxon>
        <taxon>Sordariomycetes</taxon>
        <taxon>Hypocreomycetidae</taxon>
        <taxon>Hypocreales</taxon>
        <taxon>Nectriaceae</taxon>
        <taxon>Fusarium</taxon>
        <taxon>Fusarium oxysporum species complex</taxon>
    </lineage>
</organism>
<dbReference type="VEuPathDB" id="FungiDB:FOXG_09216"/>
<keyword evidence="2" id="KW-1133">Transmembrane helix</keyword>
<keyword evidence="2" id="KW-0812">Transmembrane</keyword>
<feature type="compositionally biased region" description="Pro residues" evidence="1">
    <location>
        <begin position="57"/>
        <end position="73"/>
    </location>
</feature>
<feature type="transmembrane region" description="Helical" evidence="2">
    <location>
        <begin position="20"/>
        <end position="46"/>
    </location>
</feature>
<reference evidence="4" key="1">
    <citation type="journal article" date="2012" name="Mol. Plant Microbe Interact.">
        <title>A highly conserved effector in Fusarium oxysporum is required for full virulence on Arabidopsis.</title>
        <authorList>
            <person name="Thatcher L.F."/>
            <person name="Gardiner D.M."/>
            <person name="Kazan K."/>
            <person name="Manners J."/>
        </authorList>
    </citation>
    <scope>NUCLEOTIDE SEQUENCE [LARGE SCALE GENOMIC DNA]</scope>
    <source>
        <strain evidence="4">Fo5176</strain>
    </source>
</reference>
<gene>
    <name evidence="3" type="primary">28950796</name>
</gene>
<evidence type="ECO:0000256" key="2">
    <source>
        <dbReference type="SAM" id="Phobius"/>
    </source>
</evidence>
<accession>A0A0D2XYZ4</accession>
<evidence type="ECO:0000313" key="3">
    <source>
        <dbReference type="EnsemblFungi" id="FOXG_09216P0"/>
    </source>
</evidence>
<dbReference type="AlphaFoldDB" id="A0A0D2XYZ4"/>
<feature type="compositionally biased region" description="Pro residues" evidence="1">
    <location>
        <begin position="103"/>
        <end position="113"/>
    </location>
</feature>
<proteinExistence type="predicted"/>
<protein>
    <submittedName>
        <fullName evidence="3">Uncharacterized protein</fullName>
    </submittedName>
</protein>
<reference evidence="3" key="2">
    <citation type="submission" date="2025-08" db="UniProtKB">
        <authorList>
            <consortium name="EnsemblFungi"/>
        </authorList>
    </citation>
    <scope>IDENTIFICATION</scope>
    <source>
        <strain evidence="3">4287 / CBS 123668 / FGSC 9935 / NRRL 34936</strain>
    </source>
</reference>
<evidence type="ECO:0000256" key="1">
    <source>
        <dbReference type="SAM" id="MobiDB-lite"/>
    </source>
</evidence>
<name>A0A0D2XYZ4_FUSOF</name>